<evidence type="ECO:0000256" key="1">
    <source>
        <dbReference type="ARBA" id="ARBA00010216"/>
    </source>
</evidence>
<proteinExistence type="inferred from homology"/>
<feature type="domain" description="Protein kinase" evidence="3">
    <location>
        <begin position="1022"/>
        <end position="1278"/>
    </location>
</feature>
<dbReference type="PANTHER" id="PTHR12444:SF8">
    <property type="entry name" value="PROTEIN EFR3 HOMOLOG CMP44E"/>
    <property type="match status" value="1"/>
</dbReference>
<keyword evidence="5" id="KW-1185">Reference proteome</keyword>
<dbReference type="SUPFAM" id="SSF56112">
    <property type="entry name" value="Protein kinase-like (PK-like)"/>
    <property type="match status" value="1"/>
</dbReference>
<dbReference type="InterPro" id="IPR011009">
    <property type="entry name" value="Kinase-like_dom_sf"/>
</dbReference>
<comment type="caution">
    <text evidence="4">The sequence shown here is derived from an EMBL/GenBank/DDBJ whole genome shotgun (WGS) entry which is preliminary data.</text>
</comment>
<evidence type="ECO:0000313" key="4">
    <source>
        <dbReference type="EMBL" id="KAH9415704.1"/>
    </source>
</evidence>
<comment type="similarity">
    <text evidence="1">Belongs to the EFR3 family.</text>
</comment>
<dbReference type="EMBL" id="NJHN03000095">
    <property type="protein sequence ID" value="KAH9415704.1"/>
    <property type="molecule type" value="Genomic_DNA"/>
</dbReference>
<dbReference type="InterPro" id="IPR051851">
    <property type="entry name" value="EFR3_Homologs"/>
</dbReference>
<feature type="region of interest" description="Disordered" evidence="2">
    <location>
        <begin position="1282"/>
        <end position="1301"/>
    </location>
</feature>
<sequence length="1301" mass="148366">MLPRPASSKKNKEQSSSDSTSSEGDAMRTNTSAVTTVIGRTMACSRRSMQMTCWFSSICATWQKLSFHCPFLLYAIYEKFELILSNTGNGNNDGNASAGVSSGSGWFNRCDQCCCACCCSPFKPRYKRLVDTIFPSNAEDGLVKSNMEKLIFYAMSSPDKLDKIGAYLAERIGRDLYRHRIGFVFIAVEAMDQLLKTCHNSLHLFMESFLKVVQLVLESHDPELQILATQSFVKFAKIEEDTPTYHRSYDFFVCKFASLCHDNHPNLVTRKRLRMAGLIGIKGLILKAVSDDMQVNIWADNNMGKIIPSLLFNMKSKDFEDETHFKDSQTRLLPPDPVRFTEDDFESSTPNDVATECLRELINRASFGHVHNILKPIITHFDLHHFWEMAADPTGDNFAIETFKIIMYSIQSKPAVIQILMNHLDCVAKGRREKLENCNLENKIKVQTGIVNVLNEIIAIPADTIGPFVLGMINSLLQHLHDSINNIQTQFVEEEKQFQEAVINTLGEFTTNLPDYQKIETMIFIIDKAPPASCTSATEQQLQNIILKSLLKVTTKYKPVSMIQTFPSTLLNQLLTRALSPDPKTRLTVQKIFHQLLDRHKNLPRLIKPVTIVPPETLTIEKADRYDINFMRKHGHDILVHIYRNVQIESNTKENFDSIFTTMALICVEMNSDEVLIDLLRLTFALQDMAISRNFNLSDSHRCFIHSIAAGFLHLFSNLKAIPAICTHVEQVIKTRVDQAKYLLPEYCHLAENYTSGELFISENVHNQREISNKSKENSPSRQNSTDYLVADELLFNKQVLSESLQTTGHDTLALNTPFQSNCDVDSSMTRSTSDLNAITVEIDSVNSSPGTVRKLPEQEINFTTFKEVLINPTRDHKQELRHRMNLLNNLRNSKFENLVENYPKSETRVHQNQMVQNPNKHSLDTLDHQSIIPIVNQSMQPNHLSFDGNCHVYDNPLLSICDISQINSRAPPLSFIFMQVLIIDSSRYSLIVFSVDQINMQSKQRVRLAPNDEKLLEKRGFKIGEPLNSGSFACVCRATYKGEPIAAKVIDLEKTSEEYRLKFLPREIYTMKKLKHPYLIDIMDILVVGNRVIVFMELAEGGDFLDLLHRTKALPEDRARYFYLQFGDALRYMHSLGFAHRDIKCENILLNRAKTISKLTDFGFARTCFERNSGQRMLSDTYCGSTAYVAPEVLQSQPYNPLISDVWSMGVVLFVLVSNRLPFTDRDNKELLKSQMDRKYQFNRNLSSQIKDLLNQHLNPNPSTRINMNEVLHHEWFGVARQDSSNESTSSSRTGTGQDD</sequence>
<gene>
    <name evidence="4" type="primary">EFR3A</name>
    <name evidence="4" type="ORF">DERP_000194</name>
</gene>
<organism evidence="4 5">
    <name type="scientific">Dermatophagoides pteronyssinus</name>
    <name type="common">European house dust mite</name>
    <dbReference type="NCBI Taxonomy" id="6956"/>
    <lineage>
        <taxon>Eukaryota</taxon>
        <taxon>Metazoa</taxon>
        <taxon>Ecdysozoa</taxon>
        <taxon>Arthropoda</taxon>
        <taxon>Chelicerata</taxon>
        <taxon>Arachnida</taxon>
        <taxon>Acari</taxon>
        <taxon>Acariformes</taxon>
        <taxon>Sarcoptiformes</taxon>
        <taxon>Astigmata</taxon>
        <taxon>Psoroptidia</taxon>
        <taxon>Analgoidea</taxon>
        <taxon>Pyroglyphidae</taxon>
        <taxon>Dermatophagoidinae</taxon>
        <taxon>Dermatophagoides</taxon>
    </lineage>
</organism>
<dbReference type="PROSITE" id="PS00108">
    <property type="entry name" value="PROTEIN_KINASE_ST"/>
    <property type="match status" value="1"/>
</dbReference>
<dbReference type="PANTHER" id="PTHR12444">
    <property type="entry name" value="PROTEIN EFR3 HOMOLOG CMP44E"/>
    <property type="match status" value="1"/>
</dbReference>
<dbReference type="Gene3D" id="1.10.510.10">
    <property type="entry name" value="Transferase(Phosphotransferase) domain 1"/>
    <property type="match status" value="1"/>
</dbReference>
<evidence type="ECO:0000313" key="5">
    <source>
        <dbReference type="Proteomes" id="UP000887458"/>
    </source>
</evidence>
<accession>A0ABQ8IZG0</accession>
<feature type="region of interest" description="Disordered" evidence="2">
    <location>
        <begin position="1"/>
        <end position="28"/>
    </location>
</feature>
<protein>
    <submittedName>
        <fullName evidence="4">Membrane anchoring protein efr3a</fullName>
    </submittedName>
</protein>
<dbReference type="InterPro" id="IPR000719">
    <property type="entry name" value="Prot_kinase_dom"/>
</dbReference>
<dbReference type="SMART" id="SM00220">
    <property type="entry name" value="S_TKc"/>
    <property type="match status" value="1"/>
</dbReference>
<evidence type="ECO:0000259" key="3">
    <source>
        <dbReference type="PROSITE" id="PS50011"/>
    </source>
</evidence>
<dbReference type="Proteomes" id="UP000887458">
    <property type="component" value="Unassembled WGS sequence"/>
</dbReference>
<dbReference type="InterPro" id="IPR049152">
    <property type="entry name" value="EFR3-like_ARM"/>
</dbReference>
<dbReference type="SUPFAM" id="SSF48371">
    <property type="entry name" value="ARM repeat"/>
    <property type="match status" value="1"/>
</dbReference>
<dbReference type="Pfam" id="PF00069">
    <property type="entry name" value="Pkinase"/>
    <property type="match status" value="1"/>
</dbReference>
<reference evidence="4 5" key="2">
    <citation type="journal article" date="2022" name="Mol. Biol. Evol.">
        <title>Comparative Genomics Reveals Insights into the Divergent Evolution of Astigmatic Mites and Household Pest Adaptations.</title>
        <authorList>
            <person name="Xiong Q."/>
            <person name="Wan A.T."/>
            <person name="Liu X."/>
            <person name="Fung C.S."/>
            <person name="Xiao X."/>
            <person name="Malainual N."/>
            <person name="Hou J."/>
            <person name="Wang L."/>
            <person name="Wang M."/>
            <person name="Yang K.Y."/>
            <person name="Cui Y."/>
            <person name="Leung E.L."/>
            <person name="Nong W."/>
            <person name="Shin S.K."/>
            <person name="Au S.W."/>
            <person name="Jeong K.Y."/>
            <person name="Chew F.T."/>
            <person name="Hui J.H."/>
            <person name="Leung T.F."/>
            <person name="Tungtrongchitr A."/>
            <person name="Zhong N."/>
            <person name="Liu Z."/>
            <person name="Tsui S.K."/>
        </authorList>
    </citation>
    <scope>NUCLEOTIDE SEQUENCE [LARGE SCALE GENOMIC DNA]</scope>
    <source>
        <strain evidence="4">Derp</strain>
    </source>
</reference>
<dbReference type="InterPro" id="IPR016024">
    <property type="entry name" value="ARM-type_fold"/>
</dbReference>
<reference evidence="4 5" key="1">
    <citation type="journal article" date="2018" name="J. Allergy Clin. Immunol.">
        <title>High-quality assembly of Dermatophagoides pteronyssinus genome and transcriptome reveals a wide range of novel allergens.</title>
        <authorList>
            <person name="Liu X.Y."/>
            <person name="Yang K.Y."/>
            <person name="Wang M.Q."/>
            <person name="Kwok J.S."/>
            <person name="Zeng X."/>
            <person name="Yang Z."/>
            <person name="Xiao X.J."/>
            <person name="Lau C.P."/>
            <person name="Li Y."/>
            <person name="Huang Z.M."/>
            <person name="Ba J.G."/>
            <person name="Yim A.K."/>
            <person name="Ouyang C.Y."/>
            <person name="Ngai S.M."/>
            <person name="Chan T.F."/>
            <person name="Leung E.L."/>
            <person name="Liu L."/>
            <person name="Liu Z.G."/>
            <person name="Tsui S.K."/>
        </authorList>
    </citation>
    <scope>NUCLEOTIDE SEQUENCE [LARGE SCALE GENOMIC DNA]</scope>
    <source>
        <strain evidence="4">Derp</strain>
    </source>
</reference>
<dbReference type="InterPro" id="IPR008271">
    <property type="entry name" value="Ser/Thr_kinase_AS"/>
</dbReference>
<dbReference type="PROSITE" id="PS50011">
    <property type="entry name" value="PROTEIN_KINASE_DOM"/>
    <property type="match status" value="1"/>
</dbReference>
<dbReference type="Pfam" id="PF21052">
    <property type="entry name" value="EFR3_ARM"/>
    <property type="match status" value="1"/>
</dbReference>
<evidence type="ECO:0000256" key="2">
    <source>
        <dbReference type="SAM" id="MobiDB-lite"/>
    </source>
</evidence>
<name>A0ABQ8IZG0_DERPT</name>